<protein>
    <submittedName>
        <fullName evidence="10">Metal ABC transporter permease</fullName>
    </submittedName>
</protein>
<comment type="similarity">
    <text evidence="2 8">Belongs to the ABC-3 integral membrane protein family.</text>
</comment>
<reference evidence="10 11" key="1">
    <citation type="submission" date="2020-07" db="EMBL/GenBank/DDBJ databases">
        <title>Taxonomic revisions and descriptions of new bacterial species based on genomic comparisons in the high-G+C-content subgroup of the family Alcaligenaceae.</title>
        <authorList>
            <person name="Szabo A."/>
            <person name="Felfoldi T."/>
        </authorList>
    </citation>
    <scope>NUCLEOTIDE SEQUENCE [LARGE SCALE GENOMIC DNA]</scope>
    <source>
        <strain evidence="10 11">DSM 25264</strain>
    </source>
</reference>
<keyword evidence="5 8" id="KW-0812">Transmembrane</keyword>
<feature type="transmembrane region" description="Helical" evidence="9">
    <location>
        <begin position="240"/>
        <end position="265"/>
    </location>
</feature>
<dbReference type="GO" id="GO:0055085">
    <property type="term" value="P:transmembrane transport"/>
    <property type="evidence" value="ECO:0007669"/>
    <property type="project" value="InterPro"/>
</dbReference>
<accession>A0A853F919</accession>
<dbReference type="Gene3D" id="1.10.3470.10">
    <property type="entry name" value="ABC transporter involved in vitamin B12 uptake, BtuC"/>
    <property type="match status" value="1"/>
</dbReference>
<dbReference type="InterPro" id="IPR001626">
    <property type="entry name" value="ABC_TroCD"/>
</dbReference>
<evidence type="ECO:0000313" key="11">
    <source>
        <dbReference type="Proteomes" id="UP000580517"/>
    </source>
</evidence>
<evidence type="ECO:0000256" key="9">
    <source>
        <dbReference type="SAM" id="Phobius"/>
    </source>
</evidence>
<evidence type="ECO:0000256" key="7">
    <source>
        <dbReference type="ARBA" id="ARBA00023136"/>
    </source>
</evidence>
<dbReference type="SUPFAM" id="SSF81345">
    <property type="entry name" value="ABC transporter involved in vitamin B12 uptake, BtuC"/>
    <property type="match status" value="1"/>
</dbReference>
<dbReference type="OrthoDB" id="9804300at2"/>
<evidence type="ECO:0000256" key="6">
    <source>
        <dbReference type="ARBA" id="ARBA00022989"/>
    </source>
</evidence>
<evidence type="ECO:0000256" key="8">
    <source>
        <dbReference type="RuleBase" id="RU003943"/>
    </source>
</evidence>
<organism evidence="10 11">
    <name type="scientific">Allopusillimonas soli</name>
    <dbReference type="NCBI Taxonomy" id="659016"/>
    <lineage>
        <taxon>Bacteria</taxon>
        <taxon>Pseudomonadati</taxon>
        <taxon>Pseudomonadota</taxon>
        <taxon>Betaproteobacteria</taxon>
        <taxon>Burkholderiales</taxon>
        <taxon>Alcaligenaceae</taxon>
        <taxon>Allopusillimonas</taxon>
    </lineage>
</organism>
<dbReference type="AlphaFoldDB" id="A0A853F919"/>
<keyword evidence="3 8" id="KW-0813">Transport</keyword>
<dbReference type="RefSeq" id="WP_129967318.1">
    <property type="nucleotide sequence ID" value="NZ_JACCEW010000001.1"/>
</dbReference>
<dbReference type="PANTHER" id="PTHR30477:SF8">
    <property type="entry name" value="METAL TRANSPORT SYSTEM MEMBRANE PROTEIN CT_070-RELATED"/>
    <property type="match status" value="1"/>
</dbReference>
<dbReference type="PANTHER" id="PTHR30477">
    <property type="entry name" value="ABC-TRANSPORTER METAL-BINDING PROTEIN"/>
    <property type="match status" value="1"/>
</dbReference>
<feature type="transmembrane region" description="Helical" evidence="9">
    <location>
        <begin position="63"/>
        <end position="86"/>
    </location>
</feature>
<evidence type="ECO:0000256" key="4">
    <source>
        <dbReference type="ARBA" id="ARBA00022475"/>
    </source>
</evidence>
<feature type="transmembrane region" description="Helical" evidence="9">
    <location>
        <begin position="92"/>
        <end position="110"/>
    </location>
</feature>
<gene>
    <name evidence="10" type="ORF">H0A68_01020</name>
</gene>
<dbReference type="GO" id="GO:0010043">
    <property type="term" value="P:response to zinc ion"/>
    <property type="evidence" value="ECO:0007669"/>
    <property type="project" value="TreeGrafter"/>
</dbReference>
<feature type="transmembrane region" description="Helical" evidence="9">
    <location>
        <begin position="34"/>
        <end position="56"/>
    </location>
</feature>
<keyword evidence="7 9" id="KW-0472">Membrane</keyword>
<comment type="caution">
    <text evidence="10">The sequence shown here is derived from an EMBL/GenBank/DDBJ whole genome shotgun (WGS) entry which is preliminary data.</text>
</comment>
<keyword evidence="11" id="KW-1185">Reference proteome</keyword>
<evidence type="ECO:0000256" key="3">
    <source>
        <dbReference type="ARBA" id="ARBA00022448"/>
    </source>
</evidence>
<evidence type="ECO:0000256" key="2">
    <source>
        <dbReference type="ARBA" id="ARBA00008034"/>
    </source>
</evidence>
<feature type="transmembrane region" description="Helical" evidence="9">
    <location>
        <begin position="156"/>
        <end position="175"/>
    </location>
</feature>
<evidence type="ECO:0000256" key="5">
    <source>
        <dbReference type="ARBA" id="ARBA00022692"/>
    </source>
</evidence>
<dbReference type="InterPro" id="IPR037294">
    <property type="entry name" value="ABC_BtuC-like"/>
</dbReference>
<dbReference type="Pfam" id="PF00950">
    <property type="entry name" value="ABC-3"/>
    <property type="match status" value="2"/>
</dbReference>
<sequence length="310" mass="31806">MDTEFIRLSLAPLGIAALAAVVCALPGNFLVLRRISLIGDAISHVVLLGVVGAFAVTGTLAAGAMLAGATASALLAVGLIAVIQHLGRIEPGAAMGVVFTAMFAAGVLWLEQSHGRSVHLDVEHVLYGNLESLLWLDATGWQSLLDPAALRTLPPALYRLAATLFMTVLLLVIFWRPLCASTFDAGFAASAGAHPFLTGLGLLITVAVATVMAFQAVGAIIVVAMLICPAATARLLTNRLAFQVLCSAALALLAALSGFILAAWGPGWLGYPHSLNAAGMIATVGGLFLLLAAMFGPCRRRTGTGTGTGT</sequence>
<proteinExistence type="inferred from homology"/>
<feature type="transmembrane region" description="Helical" evidence="9">
    <location>
        <begin position="195"/>
        <end position="228"/>
    </location>
</feature>
<dbReference type="EMBL" id="JACCEW010000001">
    <property type="protein sequence ID" value="NYT35440.1"/>
    <property type="molecule type" value="Genomic_DNA"/>
</dbReference>
<comment type="subcellular location">
    <subcellularLocation>
        <location evidence="1 8">Cell membrane</location>
        <topology evidence="1 8">Multi-pass membrane protein</topology>
    </subcellularLocation>
</comment>
<dbReference type="GO" id="GO:0043190">
    <property type="term" value="C:ATP-binding cassette (ABC) transporter complex"/>
    <property type="evidence" value="ECO:0007669"/>
    <property type="project" value="InterPro"/>
</dbReference>
<keyword evidence="6 9" id="KW-1133">Transmembrane helix</keyword>
<evidence type="ECO:0000313" key="10">
    <source>
        <dbReference type="EMBL" id="NYT35440.1"/>
    </source>
</evidence>
<name>A0A853F919_9BURK</name>
<keyword evidence="4" id="KW-1003">Cell membrane</keyword>
<dbReference type="Proteomes" id="UP000580517">
    <property type="component" value="Unassembled WGS sequence"/>
</dbReference>
<evidence type="ECO:0000256" key="1">
    <source>
        <dbReference type="ARBA" id="ARBA00004651"/>
    </source>
</evidence>
<feature type="transmembrane region" description="Helical" evidence="9">
    <location>
        <begin position="277"/>
        <end position="295"/>
    </location>
</feature>